<name>A0ABD3RMR1_9LAMI</name>
<accession>A0ABD3RMR1</accession>
<evidence type="ECO:0000313" key="2">
    <source>
        <dbReference type="Proteomes" id="UP001634393"/>
    </source>
</evidence>
<reference evidence="1 2" key="1">
    <citation type="submission" date="2024-12" db="EMBL/GenBank/DDBJ databases">
        <title>The unique morphological basis and parallel evolutionary history of personate flowers in Penstemon.</title>
        <authorList>
            <person name="Depatie T.H."/>
            <person name="Wessinger C.A."/>
        </authorList>
    </citation>
    <scope>NUCLEOTIDE SEQUENCE [LARGE SCALE GENOMIC DNA]</scope>
    <source>
        <strain evidence="1">WTNN_2</strain>
        <tissue evidence="1">Leaf</tissue>
    </source>
</reference>
<organism evidence="1 2">
    <name type="scientific">Penstemon smallii</name>
    <dbReference type="NCBI Taxonomy" id="265156"/>
    <lineage>
        <taxon>Eukaryota</taxon>
        <taxon>Viridiplantae</taxon>
        <taxon>Streptophyta</taxon>
        <taxon>Embryophyta</taxon>
        <taxon>Tracheophyta</taxon>
        <taxon>Spermatophyta</taxon>
        <taxon>Magnoliopsida</taxon>
        <taxon>eudicotyledons</taxon>
        <taxon>Gunneridae</taxon>
        <taxon>Pentapetalae</taxon>
        <taxon>asterids</taxon>
        <taxon>lamiids</taxon>
        <taxon>Lamiales</taxon>
        <taxon>Plantaginaceae</taxon>
        <taxon>Cheloneae</taxon>
        <taxon>Penstemon</taxon>
    </lineage>
</organism>
<dbReference type="Proteomes" id="UP001634393">
    <property type="component" value="Unassembled WGS sequence"/>
</dbReference>
<dbReference type="AlphaFoldDB" id="A0ABD3RMR1"/>
<evidence type="ECO:0000313" key="1">
    <source>
        <dbReference type="EMBL" id="KAL3814210.1"/>
    </source>
</evidence>
<dbReference type="EMBL" id="JBJXBP010000008">
    <property type="protein sequence ID" value="KAL3814210.1"/>
    <property type="molecule type" value="Genomic_DNA"/>
</dbReference>
<comment type="caution">
    <text evidence="1">The sequence shown here is derived from an EMBL/GenBank/DDBJ whole genome shotgun (WGS) entry which is preliminary data.</text>
</comment>
<keyword evidence="2" id="KW-1185">Reference proteome</keyword>
<protein>
    <submittedName>
        <fullName evidence="1">Uncharacterized protein</fullName>
    </submittedName>
</protein>
<proteinExistence type="predicted"/>
<sequence length="100" mass="11441">MKMHNNNFRDNNTKIIILHSGQEKQQRLHGNNNEISRDFQCTESRVFNLKPEAFAVNLAESRDFKLKPEVFAVNLAESRDLKLKPGVYLLSIGQSHGCSI</sequence>
<gene>
    <name evidence="1" type="ORF">ACJIZ3_015478</name>
</gene>